<evidence type="ECO:0000313" key="3">
    <source>
        <dbReference type="Proteomes" id="UP000251545"/>
    </source>
</evidence>
<dbReference type="InterPro" id="IPR005302">
    <property type="entry name" value="MoCF_Sase_C"/>
</dbReference>
<dbReference type="AlphaFoldDB" id="A0A362WZN2"/>
<dbReference type="GO" id="GO:0003824">
    <property type="term" value="F:catalytic activity"/>
    <property type="evidence" value="ECO:0007669"/>
    <property type="project" value="InterPro"/>
</dbReference>
<name>A0A362WZN2_9FLAO</name>
<dbReference type="InterPro" id="IPR052353">
    <property type="entry name" value="Benzoxazolinone_Detox_Enz"/>
</dbReference>
<dbReference type="EMBL" id="PVEO01000012">
    <property type="protein sequence ID" value="PQV45702.1"/>
    <property type="molecule type" value="Genomic_DNA"/>
</dbReference>
<evidence type="ECO:0000313" key="2">
    <source>
        <dbReference type="EMBL" id="PQV45702.1"/>
    </source>
</evidence>
<dbReference type="PROSITE" id="PS51340">
    <property type="entry name" value="MOSC"/>
    <property type="match status" value="1"/>
</dbReference>
<organism evidence="2 3">
    <name type="scientific">Jejuia pallidilutea</name>
    <dbReference type="NCBI Taxonomy" id="504487"/>
    <lineage>
        <taxon>Bacteria</taxon>
        <taxon>Pseudomonadati</taxon>
        <taxon>Bacteroidota</taxon>
        <taxon>Flavobacteriia</taxon>
        <taxon>Flavobacteriales</taxon>
        <taxon>Flavobacteriaceae</taxon>
        <taxon>Jejuia</taxon>
    </lineage>
</organism>
<dbReference type="Pfam" id="PF03473">
    <property type="entry name" value="MOSC"/>
    <property type="match status" value="1"/>
</dbReference>
<dbReference type="GO" id="GO:0030151">
    <property type="term" value="F:molybdenum ion binding"/>
    <property type="evidence" value="ECO:0007669"/>
    <property type="project" value="InterPro"/>
</dbReference>
<dbReference type="SUPFAM" id="SSF50800">
    <property type="entry name" value="PK beta-barrel domain-like"/>
    <property type="match status" value="1"/>
</dbReference>
<gene>
    <name evidence="2" type="ORF">CLV33_11246</name>
</gene>
<protein>
    <submittedName>
        <fullName evidence="2">MOSC domain-containing protein YiiM</fullName>
    </submittedName>
</protein>
<accession>A0A362WZN2</accession>
<dbReference type="InterPro" id="IPR011037">
    <property type="entry name" value="Pyrv_Knase-like_insert_dom_sf"/>
</dbReference>
<dbReference type="RefSeq" id="WP_105474676.1">
    <property type="nucleotide sequence ID" value="NZ_PVEO01000012.1"/>
</dbReference>
<feature type="domain" description="MOSC" evidence="1">
    <location>
        <begin position="28"/>
        <end position="163"/>
    </location>
</feature>
<sequence>MLVQSTNISKPKTILWHNTQVSTGIFKTPVAKAIFLGKNGIINDYVADKKVHGGTYKACYMFSADHYPYWKKMYPHLKWSWGMFGENLTIKDMNDTQIMVGDIYKIGEALVQVTQPREPCFKFGVKFESQKIIKQFVDYGYPGTYVKVLEKGLVSNNDNVKLVERPKKSLSVAQLYNLIFAKIKNQDLLKIAVDLEVLPQQKRDKLKGFII</sequence>
<dbReference type="GO" id="GO:0030170">
    <property type="term" value="F:pyridoxal phosphate binding"/>
    <property type="evidence" value="ECO:0007669"/>
    <property type="project" value="InterPro"/>
</dbReference>
<dbReference type="PANTHER" id="PTHR30212:SF2">
    <property type="entry name" value="PROTEIN YIIM"/>
    <property type="match status" value="1"/>
</dbReference>
<evidence type="ECO:0000259" key="1">
    <source>
        <dbReference type="PROSITE" id="PS51340"/>
    </source>
</evidence>
<dbReference type="Gene3D" id="2.40.33.20">
    <property type="entry name" value="PK beta-barrel domain-like"/>
    <property type="match status" value="1"/>
</dbReference>
<comment type="caution">
    <text evidence="2">The sequence shown here is derived from an EMBL/GenBank/DDBJ whole genome shotgun (WGS) entry which is preliminary data.</text>
</comment>
<dbReference type="PANTHER" id="PTHR30212">
    <property type="entry name" value="PROTEIN YIIM"/>
    <property type="match status" value="1"/>
</dbReference>
<dbReference type="Proteomes" id="UP000251545">
    <property type="component" value="Unassembled WGS sequence"/>
</dbReference>
<reference evidence="2 3" key="1">
    <citation type="submission" date="2018-02" db="EMBL/GenBank/DDBJ databases">
        <title>Genomic Encyclopedia of Archaeal and Bacterial Type Strains, Phase II (KMG-II): from individual species to whole genera.</title>
        <authorList>
            <person name="Goeker M."/>
        </authorList>
    </citation>
    <scope>NUCLEOTIDE SEQUENCE [LARGE SCALE GENOMIC DNA]</scope>
    <source>
        <strain evidence="2 3">DSM 21165</strain>
    </source>
</reference>
<proteinExistence type="predicted"/>